<evidence type="ECO:0000256" key="5">
    <source>
        <dbReference type="SAM" id="SignalP"/>
    </source>
</evidence>
<comment type="subcellular location">
    <subcellularLocation>
        <location evidence="1">Cell envelope</location>
    </subcellularLocation>
</comment>
<dbReference type="Proteomes" id="UP000214747">
    <property type="component" value="Unassembled WGS sequence"/>
</dbReference>
<feature type="signal peptide" evidence="5">
    <location>
        <begin position="1"/>
        <end position="35"/>
    </location>
</feature>
<dbReference type="GO" id="GO:0055085">
    <property type="term" value="P:transmembrane transport"/>
    <property type="evidence" value="ECO:0007669"/>
    <property type="project" value="InterPro"/>
</dbReference>
<evidence type="ECO:0000313" key="6">
    <source>
        <dbReference type="EMBL" id="OWY34089.1"/>
    </source>
</evidence>
<comment type="similarity">
    <text evidence="2">Belongs to the bacterial solute-binding protein 7 family.</text>
</comment>
<keyword evidence="4 5" id="KW-0732">Signal</keyword>
<dbReference type="CDD" id="cd13603">
    <property type="entry name" value="PBP2_TRAP_Siap_TeaA_like"/>
    <property type="match status" value="1"/>
</dbReference>
<dbReference type="RefSeq" id="WP_088755693.1">
    <property type="nucleotide sequence ID" value="NZ_JARJFG010000007.1"/>
</dbReference>
<dbReference type="InterPro" id="IPR019546">
    <property type="entry name" value="TAT_signal_bac_arc"/>
</dbReference>
<accession>A0A225SSG6</accession>
<evidence type="ECO:0000256" key="1">
    <source>
        <dbReference type="ARBA" id="ARBA00004196"/>
    </source>
</evidence>
<gene>
    <name evidence="6" type="ORF">CEJ45_13955</name>
</gene>
<comment type="caution">
    <text evidence="6">The sequence shown here is derived from an EMBL/GenBank/DDBJ whole genome shotgun (WGS) entry which is preliminary data.</text>
</comment>
<reference evidence="6 7" key="1">
    <citation type="journal article" date="2010" name="Int. J. Syst. Evol. Microbiol.">
        <title>Reclassification of Herbaspirillum putei as a later heterotypic synonym of Herbaspirillum huttiense, with the description of H. huttiense subsp. huttiense subsp. nov. and H. huttiense subsp. putei subsp. nov., comb. nov., and description of Herbaspirillum aquaticum sp. nov.</title>
        <authorList>
            <person name="Dobritsa A.P."/>
            <person name="Reddy M.C."/>
            <person name="Samadpour M."/>
        </authorList>
    </citation>
    <scope>NUCLEOTIDE SEQUENCE [LARGE SCALE GENOMIC DNA]</scope>
    <source>
        <strain evidence="6 7">IEH 4430</strain>
    </source>
</reference>
<evidence type="ECO:0000256" key="3">
    <source>
        <dbReference type="ARBA" id="ARBA00022448"/>
    </source>
</evidence>
<keyword evidence="7" id="KW-1185">Reference proteome</keyword>
<protein>
    <submittedName>
        <fullName evidence="6">ABC transporter substrate-binding protein</fullName>
    </submittedName>
</protein>
<dbReference type="EMBL" id="NJGV01000011">
    <property type="protein sequence ID" value="OWY34089.1"/>
    <property type="molecule type" value="Genomic_DNA"/>
</dbReference>
<evidence type="ECO:0000256" key="4">
    <source>
        <dbReference type="ARBA" id="ARBA00022729"/>
    </source>
</evidence>
<dbReference type="InterPro" id="IPR004682">
    <property type="entry name" value="TRAP_DctP"/>
</dbReference>
<dbReference type="InterPro" id="IPR018389">
    <property type="entry name" value="DctP_fam"/>
</dbReference>
<dbReference type="Gene3D" id="3.40.190.170">
    <property type="entry name" value="Bacterial extracellular solute-binding protein, family 7"/>
    <property type="match status" value="1"/>
</dbReference>
<dbReference type="Pfam" id="PF03480">
    <property type="entry name" value="DctP"/>
    <property type="match status" value="1"/>
</dbReference>
<dbReference type="InterPro" id="IPR006311">
    <property type="entry name" value="TAT_signal"/>
</dbReference>
<dbReference type="PROSITE" id="PS51318">
    <property type="entry name" value="TAT"/>
    <property type="match status" value="1"/>
</dbReference>
<dbReference type="Pfam" id="PF10518">
    <property type="entry name" value="TAT_signal"/>
    <property type="match status" value="1"/>
</dbReference>
<proteinExistence type="inferred from homology"/>
<dbReference type="GO" id="GO:0030288">
    <property type="term" value="C:outer membrane-bounded periplasmic space"/>
    <property type="evidence" value="ECO:0007669"/>
    <property type="project" value="InterPro"/>
</dbReference>
<dbReference type="PIRSF" id="PIRSF006470">
    <property type="entry name" value="DctB"/>
    <property type="match status" value="1"/>
</dbReference>
<dbReference type="PANTHER" id="PTHR33376">
    <property type="match status" value="1"/>
</dbReference>
<dbReference type="NCBIfam" id="NF037995">
    <property type="entry name" value="TRAP_S1"/>
    <property type="match status" value="1"/>
</dbReference>
<keyword evidence="3" id="KW-0813">Transport</keyword>
<dbReference type="NCBIfam" id="TIGR00787">
    <property type="entry name" value="dctP"/>
    <property type="match status" value="1"/>
</dbReference>
<name>A0A225SSG6_9BURK</name>
<dbReference type="InterPro" id="IPR038404">
    <property type="entry name" value="TRAP_DctP_sf"/>
</dbReference>
<dbReference type="AlphaFoldDB" id="A0A225SSG6"/>
<dbReference type="PANTHER" id="PTHR33376:SF4">
    <property type="entry name" value="SIALIC ACID-BINDING PERIPLASMIC PROTEIN SIAP"/>
    <property type="match status" value="1"/>
</dbReference>
<organism evidence="6 7">
    <name type="scientific">Herbaspirillum aquaticum</name>
    <dbReference type="NCBI Taxonomy" id="568783"/>
    <lineage>
        <taxon>Bacteria</taxon>
        <taxon>Pseudomonadati</taxon>
        <taxon>Pseudomonadota</taxon>
        <taxon>Betaproteobacteria</taxon>
        <taxon>Burkholderiales</taxon>
        <taxon>Oxalobacteraceae</taxon>
        <taxon>Herbaspirillum</taxon>
    </lineage>
</organism>
<dbReference type="NCBIfam" id="TIGR01409">
    <property type="entry name" value="TAT_signal_seq"/>
    <property type="match status" value="1"/>
</dbReference>
<evidence type="ECO:0000256" key="2">
    <source>
        <dbReference type="ARBA" id="ARBA00009023"/>
    </source>
</evidence>
<sequence length="344" mass="38214">MEQSTGKITRRHFLKTASVASAAAATGLVSTSAHAAEFTFKYANNLPVTHPMNARAKEMAAAIAEQSKGRIELQLYPNNQLGTDTDMLSQVRAGAIDFFTLSPLILGTLVPAAQISGIGFAFKDYSQVWPAMDGELGAHVRKQIEAKSTLFAFEKIWDNGYRQITNSTKPIKAADDLKGMKLRVPPSPLWTSMFKAFDAAPTSINFAEVYSALQTKIVEGQENPMAIISTAKLYEVQKYCSITNHMWDGFWFLGNKKSFERLPKDLQDLMARIINEAAMNQRADVRKLNDSLVDEMKGKGLAFNNADADSFRAKLRSAGFYAEWKKKFGDEPWTLLEKYTGKLA</sequence>
<evidence type="ECO:0000313" key="7">
    <source>
        <dbReference type="Proteomes" id="UP000214747"/>
    </source>
</evidence>
<feature type="chain" id="PRO_5012488639" evidence="5">
    <location>
        <begin position="36"/>
        <end position="344"/>
    </location>
</feature>